<evidence type="ECO:0000256" key="5">
    <source>
        <dbReference type="ARBA" id="ARBA00023123"/>
    </source>
</evidence>
<evidence type="ECO:0000256" key="1">
    <source>
        <dbReference type="ARBA" id="ARBA00008314"/>
    </source>
</evidence>
<keyword evidence="7 8" id="KW-0009">Actin-binding</keyword>
<dbReference type="Pfam" id="PF00063">
    <property type="entry name" value="Myosin_head"/>
    <property type="match status" value="1"/>
</dbReference>
<feature type="domain" description="Myosin motor" evidence="9">
    <location>
        <begin position="1"/>
        <end position="76"/>
    </location>
</feature>
<dbReference type="InterPro" id="IPR036961">
    <property type="entry name" value="Kinesin_motor_dom_sf"/>
</dbReference>
<dbReference type="Gene3D" id="3.40.850.10">
    <property type="entry name" value="Kinesin motor domain"/>
    <property type="match status" value="1"/>
</dbReference>
<comment type="caution">
    <text evidence="8">Lacks conserved residue(s) required for the propagation of feature annotation.</text>
</comment>
<keyword evidence="6" id="KW-0505">Motor protein</keyword>
<evidence type="ECO:0000256" key="4">
    <source>
        <dbReference type="ARBA" id="ARBA00023054"/>
    </source>
</evidence>
<evidence type="ECO:0000259" key="9">
    <source>
        <dbReference type="PROSITE" id="PS51456"/>
    </source>
</evidence>
<keyword evidence="2" id="KW-0547">Nucleotide-binding</keyword>
<keyword evidence="11" id="KW-1185">Reference proteome</keyword>
<dbReference type="InterPro" id="IPR001609">
    <property type="entry name" value="Myosin_head_motor_dom-like"/>
</dbReference>
<name>A0A0B1T0X6_OESDE</name>
<protein>
    <recommendedName>
        <fullName evidence="9">Myosin motor domain-containing protein</fullName>
    </recommendedName>
</protein>
<keyword evidence="5 8" id="KW-0518">Myosin</keyword>
<dbReference type="PANTHER" id="PTHR13140">
    <property type="entry name" value="MYOSIN"/>
    <property type="match status" value="1"/>
</dbReference>
<evidence type="ECO:0000256" key="3">
    <source>
        <dbReference type="ARBA" id="ARBA00022840"/>
    </source>
</evidence>
<dbReference type="GO" id="GO:0007015">
    <property type="term" value="P:actin filament organization"/>
    <property type="evidence" value="ECO:0007669"/>
    <property type="project" value="TreeGrafter"/>
</dbReference>
<evidence type="ECO:0000313" key="10">
    <source>
        <dbReference type="EMBL" id="KHJ91168.1"/>
    </source>
</evidence>
<keyword evidence="3" id="KW-0067">ATP-binding</keyword>
<dbReference type="GO" id="GO:0016459">
    <property type="term" value="C:myosin complex"/>
    <property type="evidence" value="ECO:0007669"/>
    <property type="project" value="UniProtKB-KW"/>
</dbReference>
<evidence type="ECO:0000256" key="2">
    <source>
        <dbReference type="ARBA" id="ARBA00022741"/>
    </source>
</evidence>
<dbReference type="EMBL" id="KN552283">
    <property type="protein sequence ID" value="KHJ91168.1"/>
    <property type="molecule type" value="Genomic_DNA"/>
</dbReference>
<organism evidence="10 11">
    <name type="scientific">Oesophagostomum dentatum</name>
    <name type="common">Nodular worm</name>
    <dbReference type="NCBI Taxonomy" id="61180"/>
    <lineage>
        <taxon>Eukaryota</taxon>
        <taxon>Metazoa</taxon>
        <taxon>Ecdysozoa</taxon>
        <taxon>Nematoda</taxon>
        <taxon>Chromadorea</taxon>
        <taxon>Rhabditida</taxon>
        <taxon>Rhabditina</taxon>
        <taxon>Rhabditomorpha</taxon>
        <taxon>Strongyloidea</taxon>
        <taxon>Strongylidae</taxon>
        <taxon>Oesophagostomum</taxon>
    </lineage>
</organism>
<dbReference type="PROSITE" id="PS51456">
    <property type="entry name" value="MYOSIN_MOTOR"/>
    <property type="match status" value="1"/>
</dbReference>
<dbReference type="GO" id="GO:0005524">
    <property type="term" value="F:ATP binding"/>
    <property type="evidence" value="ECO:0007669"/>
    <property type="project" value="UniProtKB-KW"/>
</dbReference>
<evidence type="ECO:0000256" key="7">
    <source>
        <dbReference type="ARBA" id="ARBA00023203"/>
    </source>
</evidence>
<dbReference type="GO" id="GO:0005737">
    <property type="term" value="C:cytoplasm"/>
    <property type="evidence" value="ECO:0007669"/>
    <property type="project" value="TreeGrafter"/>
</dbReference>
<dbReference type="GO" id="GO:0000146">
    <property type="term" value="F:microfilament motor activity"/>
    <property type="evidence" value="ECO:0007669"/>
    <property type="project" value="TreeGrafter"/>
</dbReference>
<sequence>MSSMSCLNEASVLHNLKQRYFSNLIYTYSGLFCVVVNPYKRLPIYTESIADKYKVRVGTELVTSPEQFCSFASAGE</sequence>
<dbReference type="OrthoDB" id="10055605at2759"/>
<dbReference type="Proteomes" id="UP000053660">
    <property type="component" value="Unassembled WGS sequence"/>
</dbReference>
<dbReference type="SUPFAM" id="SSF52540">
    <property type="entry name" value="P-loop containing nucleoside triphosphate hydrolases"/>
    <property type="match status" value="1"/>
</dbReference>
<evidence type="ECO:0000256" key="6">
    <source>
        <dbReference type="ARBA" id="ARBA00023175"/>
    </source>
</evidence>
<dbReference type="GO" id="GO:0016020">
    <property type="term" value="C:membrane"/>
    <property type="evidence" value="ECO:0007669"/>
    <property type="project" value="TreeGrafter"/>
</dbReference>
<evidence type="ECO:0000256" key="8">
    <source>
        <dbReference type="PROSITE-ProRule" id="PRU00782"/>
    </source>
</evidence>
<reference evidence="10 11" key="1">
    <citation type="submission" date="2014-03" db="EMBL/GenBank/DDBJ databases">
        <title>Draft genome of the hookworm Oesophagostomum dentatum.</title>
        <authorList>
            <person name="Mitreva M."/>
        </authorList>
    </citation>
    <scope>NUCLEOTIDE SEQUENCE [LARGE SCALE GENOMIC DNA]</scope>
    <source>
        <strain evidence="10 11">OD-Hann</strain>
    </source>
</reference>
<dbReference type="InterPro" id="IPR027417">
    <property type="entry name" value="P-loop_NTPase"/>
</dbReference>
<accession>A0A0B1T0X6</accession>
<dbReference type="PANTHER" id="PTHR13140:SF857">
    <property type="entry name" value="MYOSIN-11"/>
    <property type="match status" value="1"/>
</dbReference>
<gene>
    <name evidence="10" type="ORF">OESDEN_08976</name>
</gene>
<keyword evidence="4" id="KW-0175">Coiled coil</keyword>
<proteinExistence type="inferred from homology"/>
<evidence type="ECO:0000313" key="11">
    <source>
        <dbReference type="Proteomes" id="UP000053660"/>
    </source>
</evidence>
<comment type="similarity">
    <text evidence="1 8">Belongs to the TRAFAC class myosin-kinesin ATPase superfamily. Myosin family.</text>
</comment>
<dbReference type="GO" id="GO:0051015">
    <property type="term" value="F:actin filament binding"/>
    <property type="evidence" value="ECO:0007669"/>
    <property type="project" value="TreeGrafter"/>
</dbReference>
<dbReference type="AlphaFoldDB" id="A0A0B1T0X6"/>